<dbReference type="InParanoid" id="A0A2R6PZ74"/>
<dbReference type="EC" id="2.4.1.-" evidence="8"/>
<keyword evidence="5" id="KW-0812">Transmembrane</keyword>
<evidence type="ECO:0000256" key="7">
    <source>
        <dbReference type="ARBA" id="ARBA00023136"/>
    </source>
</evidence>
<evidence type="ECO:0000256" key="4">
    <source>
        <dbReference type="ARBA" id="ARBA00022679"/>
    </source>
</evidence>
<evidence type="ECO:0000256" key="6">
    <source>
        <dbReference type="ARBA" id="ARBA00022989"/>
    </source>
</evidence>
<keyword evidence="10" id="KW-1185">Reference proteome</keyword>
<evidence type="ECO:0000256" key="2">
    <source>
        <dbReference type="ARBA" id="ARBA00007647"/>
    </source>
</evidence>
<dbReference type="GO" id="GO:0005737">
    <property type="term" value="C:cytoplasm"/>
    <property type="evidence" value="ECO:0007669"/>
    <property type="project" value="TreeGrafter"/>
</dbReference>
<dbReference type="InterPro" id="IPR008166">
    <property type="entry name" value="Glyco_transf_92"/>
</dbReference>
<sequence length="243" mass="28370">MAYHAWFFGPSSHFVFHDAGGVSPEVKAALEPWVRAGRVTVQDIRAQAEYDGYYYNQFLVVNDCLHRYRHAANWTFYFDVDEYIYIPDGNTLESVLKEFSNNTQFTIEQNAMSSALCLKSNDSDYSREWGFEKLVFRDSTTKIRRDRKYAIQAKNAYATGVHMSENVIGGTLHQTETKIRYYHYHNSITIYRELCRELLPMSAKHNVTWFDNLPYVYDDNMKKLAAIIKDFERSAIGSNHIFS</sequence>
<dbReference type="OMA" id="YHYKTIT"/>
<dbReference type="PANTHER" id="PTHR21461">
    <property type="entry name" value="GLYCOSYLTRANSFERASE FAMILY 92 PROTEIN"/>
    <property type="match status" value="1"/>
</dbReference>
<evidence type="ECO:0000256" key="8">
    <source>
        <dbReference type="RuleBase" id="RU366017"/>
    </source>
</evidence>
<reference evidence="9 10" key="1">
    <citation type="submission" date="2017-07" db="EMBL/GenBank/DDBJ databases">
        <title>An improved, manually edited Actinidia chinensis var. chinensis (kiwifruit) genome highlights the challenges associated with draft genomes and gene prediction in plants.</title>
        <authorList>
            <person name="Pilkington S."/>
            <person name="Crowhurst R."/>
            <person name="Hilario E."/>
            <person name="Nardozza S."/>
            <person name="Fraser L."/>
            <person name="Peng Y."/>
            <person name="Gunaseelan K."/>
            <person name="Simpson R."/>
            <person name="Tahir J."/>
            <person name="Deroles S."/>
            <person name="Templeton K."/>
            <person name="Luo Z."/>
            <person name="Davy M."/>
            <person name="Cheng C."/>
            <person name="Mcneilage M."/>
            <person name="Scaglione D."/>
            <person name="Liu Y."/>
            <person name="Zhang Q."/>
            <person name="Datson P."/>
            <person name="De Silva N."/>
            <person name="Gardiner S."/>
            <person name="Bassett H."/>
            <person name="Chagne D."/>
            <person name="Mccallum J."/>
            <person name="Dzierzon H."/>
            <person name="Deng C."/>
            <person name="Wang Y.-Y."/>
            <person name="Barron N."/>
            <person name="Manako K."/>
            <person name="Bowen J."/>
            <person name="Foster T."/>
            <person name="Erridge Z."/>
            <person name="Tiffin H."/>
            <person name="Waite C."/>
            <person name="Davies K."/>
            <person name="Grierson E."/>
            <person name="Laing W."/>
            <person name="Kirk R."/>
            <person name="Chen X."/>
            <person name="Wood M."/>
            <person name="Montefiori M."/>
            <person name="Brummell D."/>
            <person name="Schwinn K."/>
            <person name="Catanach A."/>
            <person name="Fullerton C."/>
            <person name="Li D."/>
            <person name="Meiyalaghan S."/>
            <person name="Nieuwenhuizen N."/>
            <person name="Read N."/>
            <person name="Prakash R."/>
            <person name="Hunter D."/>
            <person name="Zhang H."/>
            <person name="Mckenzie M."/>
            <person name="Knabel M."/>
            <person name="Harris A."/>
            <person name="Allan A."/>
            <person name="Chen A."/>
            <person name="Janssen B."/>
            <person name="Plunkett B."/>
            <person name="Dwamena C."/>
            <person name="Voogd C."/>
            <person name="Leif D."/>
            <person name="Lafferty D."/>
            <person name="Souleyre E."/>
            <person name="Varkonyi-Gasic E."/>
            <person name="Gambi F."/>
            <person name="Hanley J."/>
            <person name="Yao J.-L."/>
            <person name="Cheung J."/>
            <person name="David K."/>
            <person name="Warren B."/>
            <person name="Marsh K."/>
            <person name="Snowden K."/>
            <person name="Lin-Wang K."/>
            <person name="Brian L."/>
            <person name="Martinez-Sanchez M."/>
            <person name="Wang M."/>
            <person name="Ileperuma N."/>
            <person name="Macnee N."/>
            <person name="Campin R."/>
            <person name="Mcatee P."/>
            <person name="Drummond R."/>
            <person name="Espley R."/>
            <person name="Ireland H."/>
            <person name="Wu R."/>
            <person name="Atkinson R."/>
            <person name="Karunairetnam S."/>
            <person name="Bulley S."/>
            <person name="Chunkath S."/>
            <person name="Hanley Z."/>
            <person name="Storey R."/>
            <person name="Thrimawithana A."/>
            <person name="Thomson S."/>
            <person name="David C."/>
            <person name="Testolin R."/>
        </authorList>
    </citation>
    <scope>NUCLEOTIDE SEQUENCE [LARGE SCALE GENOMIC DNA]</scope>
    <source>
        <strain evidence="10">cv. Red5</strain>
        <tissue evidence="9">Young leaf</tissue>
    </source>
</reference>
<name>A0A2R6PZ74_ACTCC</name>
<dbReference type="Pfam" id="PF01697">
    <property type="entry name" value="Glyco_transf_92"/>
    <property type="match status" value="1"/>
</dbReference>
<proteinExistence type="inferred from homology"/>
<comment type="similarity">
    <text evidence="2 8">Belongs to the glycosyltransferase 92 family.</text>
</comment>
<dbReference type="AlphaFoldDB" id="A0A2R6PZ74"/>
<protein>
    <recommendedName>
        <fullName evidence="8">Glycosyltransferase family 92 protein</fullName>
        <ecNumber evidence="8">2.4.1.-</ecNumber>
    </recommendedName>
</protein>
<keyword evidence="7" id="KW-0472">Membrane</keyword>
<gene>
    <name evidence="9" type="ORF">CEY00_Acc23439</name>
</gene>
<keyword evidence="6" id="KW-1133">Transmembrane helix</keyword>
<dbReference type="Proteomes" id="UP000241394">
    <property type="component" value="Chromosome LG21"/>
</dbReference>
<dbReference type="STRING" id="1590841.A0A2R6PZ74"/>
<keyword evidence="3 8" id="KW-0328">Glycosyltransferase</keyword>
<dbReference type="OrthoDB" id="1724568at2759"/>
<accession>A0A2R6PZ74</accession>
<evidence type="ECO:0000256" key="3">
    <source>
        <dbReference type="ARBA" id="ARBA00022676"/>
    </source>
</evidence>
<dbReference type="EMBL" id="NKQK01000021">
    <property type="protein sequence ID" value="PSR99463.1"/>
    <property type="molecule type" value="Genomic_DNA"/>
</dbReference>
<evidence type="ECO:0000313" key="10">
    <source>
        <dbReference type="Proteomes" id="UP000241394"/>
    </source>
</evidence>
<evidence type="ECO:0000313" key="9">
    <source>
        <dbReference type="EMBL" id="PSR99463.1"/>
    </source>
</evidence>
<keyword evidence="4 8" id="KW-0808">Transferase</keyword>
<reference evidence="10" key="2">
    <citation type="journal article" date="2018" name="BMC Genomics">
        <title>A manually annotated Actinidia chinensis var. chinensis (kiwifruit) genome highlights the challenges associated with draft genomes and gene prediction in plants.</title>
        <authorList>
            <person name="Pilkington S.M."/>
            <person name="Crowhurst R."/>
            <person name="Hilario E."/>
            <person name="Nardozza S."/>
            <person name="Fraser L."/>
            <person name="Peng Y."/>
            <person name="Gunaseelan K."/>
            <person name="Simpson R."/>
            <person name="Tahir J."/>
            <person name="Deroles S.C."/>
            <person name="Templeton K."/>
            <person name="Luo Z."/>
            <person name="Davy M."/>
            <person name="Cheng C."/>
            <person name="McNeilage M."/>
            <person name="Scaglione D."/>
            <person name="Liu Y."/>
            <person name="Zhang Q."/>
            <person name="Datson P."/>
            <person name="De Silva N."/>
            <person name="Gardiner S.E."/>
            <person name="Bassett H."/>
            <person name="Chagne D."/>
            <person name="McCallum J."/>
            <person name="Dzierzon H."/>
            <person name="Deng C."/>
            <person name="Wang Y.Y."/>
            <person name="Barron L."/>
            <person name="Manako K."/>
            <person name="Bowen J."/>
            <person name="Foster T.M."/>
            <person name="Erridge Z.A."/>
            <person name="Tiffin H."/>
            <person name="Waite C.N."/>
            <person name="Davies K.M."/>
            <person name="Grierson E.P."/>
            <person name="Laing W.A."/>
            <person name="Kirk R."/>
            <person name="Chen X."/>
            <person name="Wood M."/>
            <person name="Montefiori M."/>
            <person name="Brummell D.A."/>
            <person name="Schwinn K.E."/>
            <person name="Catanach A."/>
            <person name="Fullerton C."/>
            <person name="Li D."/>
            <person name="Meiyalaghan S."/>
            <person name="Nieuwenhuizen N."/>
            <person name="Read N."/>
            <person name="Prakash R."/>
            <person name="Hunter D."/>
            <person name="Zhang H."/>
            <person name="McKenzie M."/>
            <person name="Knabel M."/>
            <person name="Harris A."/>
            <person name="Allan A.C."/>
            <person name="Gleave A."/>
            <person name="Chen A."/>
            <person name="Janssen B.J."/>
            <person name="Plunkett B."/>
            <person name="Ampomah-Dwamena C."/>
            <person name="Voogd C."/>
            <person name="Leif D."/>
            <person name="Lafferty D."/>
            <person name="Souleyre E.J.F."/>
            <person name="Varkonyi-Gasic E."/>
            <person name="Gambi F."/>
            <person name="Hanley J."/>
            <person name="Yao J.L."/>
            <person name="Cheung J."/>
            <person name="David K.M."/>
            <person name="Warren B."/>
            <person name="Marsh K."/>
            <person name="Snowden K.C."/>
            <person name="Lin-Wang K."/>
            <person name="Brian L."/>
            <person name="Martinez-Sanchez M."/>
            <person name="Wang M."/>
            <person name="Ileperuma N."/>
            <person name="Macnee N."/>
            <person name="Campin R."/>
            <person name="McAtee P."/>
            <person name="Drummond R.S.M."/>
            <person name="Espley R.V."/>
            <person name="Ireland H.S."/>
            <person name="Wu R."/>
            <person name="Atkinson R.G."/>
            <person name="Karunairetnam S."/>
            <person name="Bulley S."/>
            <person name="Chunkath S."/>
            <person name="Hanley Z."/>
            <person name="Storey R."/>
            <person name="Thrimawithana A.H."/>
            <person name="Thomson S."/>
            <person name="David C."/>
            <person name="Testolin R."/>
            <person name="Huang H."/>
            <person name="Hellens R.P."/>
            <person name="Schaffer R.J."/>
        </authorList>
    </citation>
    <scope>NUCLEOTIDE SEQUENCE [LARGE SCALE GENOMIC DNA]</scope>
    <source>
        <strain evidence="10">cv. Red5</strain>
    </source>
</reference>
<dbReference type="GO" id="GO:0016020">
    <property type="term" value="C:membrane"/>
    <property type="evidence" value="ECO:0007669"/>
    <property type="project" value="UniProtKB-SubCell"/>
</dbReference>
<comment type="subcellular location">
    <subcellularLocation>
        <location evidence="1">Membrane</location>
        <topology evidence="1">Single-pass membrane protein</topology>
    </subcellularLocation>
</comment>
<dbReference type="GO" id="GO:0016757">
    <property type="term" value="F:glycosyltransferase activity"/>
    <property type="evidence" value="ECO:0007669"/>
    <property type="project" value="UniProtKB-UniRule"/>
</dbReference>
<comment type="caution">
    <text evidence="9">The sequence shown here is derived from an EMBL/GenBank/DDBJ whole genome shotgun (WGS) entry which is preliminary data.</text>
</comment>
<organism evidence="9 10">
    <name type="scientific">Actinidia chinensis var. chinensis</name>
    <name type="common">Chinese soft-hair kiwi</name>
    <dbReference type="NCBI Taxonomy" id="1590841"/>
    <lineage>
        <taxon>Eukaryota</taxon>
        <taxon>Viridiplantae</taxon>
        <taxon>Streptophyta</taxon>
        <taxon>Embryophyta</taxon>
        <taxon>Tracheophyta</taxon>
        <taxon>Spermatophyta</taxon>
        <taxon>Magnoliopsida</taxon>
        <taxon>eudicotyledons</taxon>
        <taxon>Gunneridae</taxon>
        <taxon>Pentapetalae</taxon>
        <taxon>asterids</taxon>
        <taxon>Ericales</taxon>
        <taxon>Actinidiaceae</taxon>
        <taxon>Actinidia</taxon>
    </lineage>
</organism>
<dbReference type="Gramene" id="PSR99463">
    <property type="protein sequence ID" value="PSR99463"/>
    <property type="gene ID" value="CEY00_Acc23439"/>
</dbReference>
<dbReference type="PANTHER" id="PTHR21461:SF56">
    <property type="entry name" value="GALACTAN BETA-1,4-GALACTOSYLTRANSFERASE GALS1"/>
    <property type="match status" value="1"/>
</dbReference>
<evidence type="ECO:0000256" key="1">
    <source>
        <dbReference type="ARBA" id="ARBA00004167"/>
    </source>
</evidence>
<evidence type="ECO:0000256" key="5">
    <source>
        <dbReference type="ARBA" id="ARBA00022692"/>
    </source>
</evidence>